<dbReference type="Gene3D" id="4.10.280.10">
    <property type="entry name" value="Helix-loop-helix DNA-binding domain"/>
    <property type="match status" value="1"/>
</dbReference>
<comment type="subcellular location">
    <subcellularLocation>
        <location evidence="1">Nucleus</location>
    </subcellularLocation>
</comment>
<organism evidence="8 9">
    <name type="scientific">Gossypium anomalum</name>
    <dbReference type="NCBI Taxonomy" id="47600"/>
    <lineage>
        <taxon>Eukaryota</taxon>
        <taxon>Viridiplantae</taxon>
        <taxon>Streptophyta</taxon>
        <taxon>Embryophyta</taxon>
        <taxon>Tracheophyta</taxon>
        <taxon>Spermatophyta</taxon>
        <taxon>Magnoliopsida</taxon>
        <taxon>eudicotyledons</taxon>
        <taxon>Gunneridae</taxon>
        <taxon>Pentapetalae</taxon>
        <taxon>rosids</taxon>
        <taxon>malvids</taxon>
        <taxon>Malvales</taxon>
        <taxon>Malvaceae</taxon>
        <taxon>Malvoideae</taxon>
        <taxon>Gossypium</taxon>
    </lineage>
</organism>
<dbReference type="SMART" id="SM00353">
    <property type="entry name" value="HLH"/>
    <property type="match status" value="1"/>
</dbReference>
<evidence type="ECO:0000313" key="9">
    <source>
        <dbReference type="Proteomes" id="UP000701853"/>
    </source>
</evidence>
<proteinExistence type="predicted"/>
<evidence type="ECO:0000256" key="2">
    <source>
        <dbReference type="ARBA" id="ARBA00023015"/>
    </source>
</evidence>
<dbReference type="PROSITE" id="PS50888">
    <property type="entry name" value="BHLH"/>
    <property type="match status" value="1"/>
</dbReference>
<sequence length="353" mass="39725">MVSKLRKEQTKEKIMETADYYYLQQNQQQSCGLMRYRSMPAENRVGFDEYGSDFRSSSSSEMETLFMLCGNGSSGNVSEYEEKSVKQEEEMMYQIQSLPLENVESSFGVGTNLGLENAMQRNGNGSNLVRQTSSPSQFFSSHGLDNGFNATRKMTTLRACNGINGEPTSTGRLYNHISFSSGPMPQIAQVENEGLASNGNGRNGMNFIPNLMTDSRNNASLSGLKRARERDGDLLSGLSRSQTRNQDCRDCSTALTHQLSLPTTYEEMDVWQFQSSVPCKIRAKRGCATHPRSIAERMRRTRISERMRKLQGLFPNIDKQTNTADMLDMAVEYIKDLQKQVKILRDTKAKCSC</sequence>
<reference evidence="8 9" key="1">
    <citation type="journal article" date="2021" name="bioRxiv">
        <title>The Gossypium anomalum genome as a resource for cotton improvement and evolutionary analysis of hybrid incompatibility.</title>
        <authorList>
            <person name="Grover C.E."/>
            <person name="Yuan D."/>
            <person name="Arick M.A."/>
            <person name="Miller E.R."/>
            <person name="Hu G."/>
            <person name="Peterson D.G."/>
            <person name="Wendel J.F."/>
            <person name="Udall J.A."/>
        </authorList>
    </citation>
    <scope>NUCLEOTIDE SEQUENCE [LARGE SCALE GENOMIC DNA]</scope>
    <source>
        <strain evidence="8">JFW-Udall</strain>
        <tissue evidence="8">Leaf</tissue>
    </source>
</reference>
<evidence type="ECO:0000256" key="1">
    <source>
        <dbReference type="ARBA" id="ARBA00004123"/>
    </source>
</evidence>
<dbReference type="GO" id="GO:0046983">
    <property type="term" value="F:protein dimerization activity"/>
    <property type="evidence" value="ECO:0007669"/>
    <property type="project" value="InterPro"/>
</dbReference>
<evidence type="ECO:0000256" key="6">
    <source>
        <dbReference type="SAM" id="MobiDB-lite"/>
    </source>
</evidence>
<dbReference type="InterPro" id="IPR036638">
    <property type="entry name" value="HLH_DNA-bd_sf"/>
</dbReference>
<dbReference type="InterPro" id="IPR011598">
    <property type="entry name" value="bHLH_dom"/>
</dbReference>
<evidence type="ECO:0000313" key="8">
    <source>
        <dbReference type="EMBL" id="KAG8485073.1"/>
    </source>
</evidence>
<protein>
    <recommendedName>
        <fullName evidence="7">BHLH domain-containing protein</fullName>
    </recommendedName>
</protein>
<feature type="region of interest" description="Disordered" evidence="6">
    <location>
        <begin position="228"/>
        <end position="247"/>
    </location>
</feature>
<dbReference type="InterPro" id="IPR045843">
    <property type="entry name" value="IND-like"/>
</dbReference>
<dbReference type="FunFam" id="4.10.280.10:FF:000021">
    <property type="entry name" value="Transcription factor bHLH130 family"/>
    <property type="match status" value="1"/>
</dbReference>
<dbReference type="SUPFAM" id="SSF47459">
    <property type="entry name" value="HLH, helix-loop-helix DNA-binding domain"/>
    <property type="match status" value="1"/>
</dbReference>
<dbReference type="GO" id="GO:0000978">
    <property type="term" value="F:RNA polymerase II cis-regulatory region sequence-specific DNA binding"/>
    <property type="evidence" value="ECO:0007669"/>
    <property type="project" value="TreeGrafter"/>
</dbReference>
<evidence type="ECO:0000256" key="5">
    <source>
        <dbReference type="ARBA" id="ARBA00023242"/>
    </source>
</evidence>
<name>A0A8J5YA29_9ROSI</name>
<dbReference type="Proteomes" id="UP000701853">
    <property type="component" value="Chromosome 8"/>
</dbReference>
<keyword evidence="5" id="KW-0539">Nucleus</keyword>
<gene>
    <name evidence="8" type="ORF">CXB51_021742</name>
</gene>
<dbReference type="PANTHER" id="PTHR16223:SF345">
    <property type="entry name" value="TRANSCRIPTION FACTOR BHLH130-LIKE"/>
    <property type="match status" value="1"/>
</dbReference>
<dbReference type="PANTHER" id="PTHR16223">
    <property type="entry name" value="TRANSCRIPTION FACTOR BHLH83-RELATED"/>
    <property type="match status" value="1"/>
</dbReference>
<comment type="caution">
    <text evidence="8">The sequence shown here is derived from an EMBL/GenBank/DDBJ whole genome shotgun (WGS) entry which is preliminary data.</text>
</comment>
<keyword evidence="4" id="KW-0804">Transcription</keyword>
<evidence type="ECO:0000256" key="3">
    <source>
        <dbReference type="ARBA" id="ARBA00023125"/>
    </source>
</evidence>
<dbReference type="OrthoDB" id="2019494at2759"/>
<accession>A0A8J5YA29</accession>
<keyword evidence="9" id="KW-1185">Reference proteome</keyword>
<evidence type="ECO:0000256" key="4">
    <source>
        <dbReference type="ARBA" id="ARBA00023163"/>
    </source>
</evidence>
<dbReference type="GO" id="GO:0005634">
    <property type="term" value="C:nucleus"/>
    <property type="evidence" value="ECO:0007669"/>
    <property type="project" value="UniProtKB-SubCell"/>
</dbReference>
<dbReference type="Pfam" id="PF00010">
    <property type="entry name" value="HLH"/>
    <property type="match status" value="1"/>
</dbReference>
<keyword evidence="3" id="KW-0238">DNA-binding</keyword>
<keyword evidence="2" id="KW-0805">Transcription regulation</keyword>
<dbReference type="GO" id="GO:0000981">
    <property type="term" value="F:DNA-binding transcription factor activity, RNA polymerase II-specific"/>
    <property type="evidence" value="ECO:0007669"/>
    <property type="project" value="TreeGrafter"/>
</dbReference>
<dbReference type="EMBL" id="JAHUZN010000008">
    <property type="protein sequence ID" value="KAG8485073.1"/>
    <property type="molecule type" value="Genomic_DNA"/>
</dbReference>
<evidence type="ECO:0000259" key="7">
    <source>
        <dbReference type="PROSITE" id="PS50888"/>
    </source>
</evidence>
<feature type="domain" description="BHLH" evidence="7">
    <location>
        <begin position="287"/>
        <end position="337"/>
    </location>
</feature>
<dbReference type="AlphaFoldDB" id="A0A8J5YA29"/>